<dbReference type="VEuPathDB" id="FungiDB:LELG_02952"/>
<evidence type="ECO:0000313" key="2">
    <source>
        <dbReference type="EMBL" id="EDK44773.1"/>
    </source>
</evidence>
<dbReference type="Proteomes" id="UP000001996">
    <property type="component" value="Unassembled WGS sequence"/>
</dbReference>
<dbReference type="GO" id="GO:0110078">
    <property type="term" value="C:TTT Hsp90 cochaperone complex"/>
    <property type="evidence" value="ECO:0007669"/>
    <property type="project" value="InterPro"/>
</dbReference>
<dbReference type="OrthoDB" id="6417021at2759"/>
<evidence type="ECO:0000313" key="3">
    <source>
        <dbReference type="Proteomes" id="UP000001996"/>
    </source>
</evidence>
<dbReference type="HOGENOM" id="CLU_855292_0_0_1"/>
<keyword evidence="3" id="KW-1185">Reference proteome</keyword>
<organism evidence="2 3">
    <name type="scientific">Lodderomyces elongisporus (strain ATCC 11503 / CBS 2605 / JCM 1781 / NBRC 1676 / NRRL YB-4239)</name>
    <name type="common">Yeast</name>
    <name type="synonym">Saccharomyces elongisporus</name>
    <dbReference type="NCBI Taxonomy" id="379508"/>
    <lineage>
        <taxon>Eukaryota</taxon>
        <taxon>Fungi</taxon>
        <taxon>Dikarya</taxon>
        <taxon>Ascomycota</taxon>
        <taxon>Saccharomycotina</taxon>
        <taxon>Pichiomycetes</taxon>
        <taxon>Debaryomycetaceae</taxon>
        <taxon>Candida/Lodderomyces clade</taxon>
        <taxon>Lodderomyces</taxon>
    </lineage>
</organism>
<dbReference type="KEGG" id="lel:PVL30_003778"/>
<protein>
    <submittedName>
        <fullName evidence="2">Uncharacterized protein</fullName>
    </submittedName>
</protein>
<dbReference type="AlphaFoldDB" id="A5E015"/>
<dbReference type="OMA" id="AWFLIDY"/>
<accession>A5E015</accession>
<evidence type="ECO:0000256" key="1">
    <source>
        <dbReference type="ARBA" id="ARBA00034736"/>
    </source>
</evidence>
<dbReference type="Pfam" id="PF10521">
    <property type="entry name" value="Tti2"/>
    <property type="match status" value="1"/>
</dbReference>
<proteinExistence type="inferred from homology"/>
<comment type="similarity">
    <text evidence="1">Belongs to the TTI2 family.</text>
</comment>
<name>A5E015_LODEL</name>
<sequence length="382" mass="43563">MLIEEVPLTETDRDFNLVVESLHDLKHPALRYTKDLQSIESSTATGAISINYELIKAISLHANPNLAWCSQQNSQIVQSIINKNDILQYITPFINQEFRPNLRKVEKQANSSKIGKLGGLRPHLSFFQDQKFDPVPLAQAWFLLEATGNKEREVNMLVLLLLIDDFHFGIQGQIQACHMVRKLKILTPNLVPQLRECLKKCLLHIPPVTEETESLNILQVAFPCLYKVDDEYDNKSLNFIDTIASILKSLNYVVNHEKVIIFLLEQLQICVKSIGKDVLVSISKIFYMMNQIIVNFAMIEKPNVILAALKLQSEVLQVESPLVYSFVYDLIGAYTVLLKRLLKYKVAAGIQEQIKMNLSQLEKLAEMSGKLDEFSNLCTYIQ</sequence>
<dbReference type="EMBL" id="CH981526">
    <property type="protein sequence ID" value="EDK44773.1"/>
    <property type="molecule type" value="Genomic_DNA"/>
</dbReference>
<dbReference type="InParanoid" id="A5E015"/>
<dbReference type="GeneID" id="5233608"/>
<gene>
    <name evidence="2" type="ORF">LELG_02952</name>
</gene>
<reference evidence="2 3" key="1">
    <citation type="journal article" date="2009" name="Nature">
        <title>Evolution of pathogenicity and sexual reproduction in eight Candida genomes.</title>
        <authorList>
            <person name="Butler G."/>
            <person name="Rasmussen M.D."/>
            <person name="Lin M.F."/>
            <person name="Santos M.A."/>
            <person name="Sakthikumar S."/>
            <person name="Munro C.A."/>
            <person name="Rheinbay E."/>
            <person name="Grabherr M."/>
            <person name="Forche A."/>
            <person name="Reedy J.L."/>
            <person name="Agrafioti I."/>
            <person name="Arnaud M.B."/>
            <person name="Bates S."/>
            <person name="Brown A.J."/>
            <person name="Brunke S."/>
            <person name="Costanzo M.C."/>
            <person name="Fitzpatrick D.A."/>
            <person name="de Groot P.W."/>
            <person name="Harris D."/>
            <person name="Hoyer L.L."/>
            <person name="Hube B."/>
            <person name="Klis F.M."/>
            <person name="Kodira C."/>
            <person name="Lennard N."/>
            <person name="Logue M.E."/>
            <person name="Martin R."/>
            <person name="Neiman A.M."/>
            <person name="Nikolaou E."/>
            <person name="Quail M.A."/>
            <person name="Quinn J."/>
            <person name="Santos M.C."/>
            <person name="Schmitzberger F.F."/>
            <person name="Sherlock G."/>
            <person name="Shah P."/>
            <person name="Silverstein K.A."/>
            <person name="Skrzypek M.S."/>
            <person name="Soll D."/>
            <person name="Staggs R."/>
            <person name="Stansfield I."/>
            <person name="Stumpf M.P."/>
            <person name="Sudbery P.E."/>
            <person name="Srikantha T."/>
            <person name="Zeng Q."/>
            <person name="Berman J."/>
            <person name="Berriman M."/>
            <person name="Heitman J."/>
            <person name="Gow N.A."/>
            <person name="Lorenz M.C."/>
            <person name="Birren B.W."/>
            <person name="Kellis M."/>
            <person name="Cuomo C.A."/>
        </authorList>
    </citation>
    <scope>NUCLEOTIDE SEQUENCE [LARGE SCALE GENOMIC DNA]</scope>
    <source>
        <strain evidence="3">ATCC 11503 / BCRC 21390 / CBS 2605 / JCM 1781 / NBRC 1676 / NRRL YB-4239</strain>
    </source>
</reference>
<dbReference type="InterPro" id="IPR018870">
    <property type="entry name" value="Tti2"/>
</dbReference>